<dbReference type="Pfam" id="PF22588">
    <property type="entry name" value="dCache_1_like"/>
    <property type="match status" value="1"/>
</dbReference>
<keyword evidence="7" id="KW-0808">Transferase</keyword>
<evidence type="ECO:0000256" key="1">
    <source>
        <dbReference type="ARBA" id="ARBA00004665"/>
    </source>
</evidence>
<organism evidence="7 8">
    <name type="scientific">Pantoea nemavictus</name>
    <dbReference type="NCBI Taxonomy" id="2726955"/>
    <lineage>
        <taxon>Bacteria</taxon>
        <taxon>Pseudomonadati</taxon>
        <taxon>Pseudomonadota</taxon>
        <taxon>Gammaproteobacteria</taxon>
        <taxon>Enterobacterales</taxon>
        <taxon>Erwiniaceae</taxon>
        <taxon>Pantoea</taxon>
    </lineage>
</organism>
<comment type="catalytic activity">
    <reaction evidence="3">
        <text>2 GTP = 3',3'-c-di-GMP + 2 diphosphate</text>
        <dbReference type="Rhea" id="RHEA:24898"/>
        <dbReference type="ChEBI" id="CHEBI:33019"/>
        <dbReference type="ChEBI" id="CHEBI:37565"/>
        <dbReference type="ChEBI" id="CHEBI:58805"/>
        <dbReference type="EC" id="2.7.7.65"/>
    </reaction>
</comment>
<proteinExistence type="predicted"/>
<dbReference type="Gene3D" id="3.30.70.270">
    <property type="match status" value="1"/>
</dbReference>
<dbReference type="InterPro" id="IPR050469">
    <property type="entry name" value="Diguanylate_Cyclase"/>
</dbReference>
<dbReference type="InterPro" id="IPR000160">
    <property type="entry name" value="GGDEF_dom"/>
</dbReference>
<keyword evidence="5" id="KW-0812">Transmembrane</keyword>
<dbReference type="PROSITE" id="PS50887">
    <property type="entry name" value="GGDEF"/>
    <property type="match status" value="1"/>
</dbReference>
<dbReference type="PANTHER" id="PTHR45138:SF9">
    <property type="entry name" value="DIGUANYLATE CYCLASE DGCM-RELATED"/>
    <property type="match status" value="1"/>
</dbReference>
<accession>A0ABU8PY99</accession>
<comment type="caution">
    <text evidence="7">The sequence shown here is derived from an EMBL/GenBank/DDBJ whole genome shotgun (WGS) entry which is preliminary data.</text>
</comment>
<feature type="transmembrane region" description="Helical" evidence="5">
    <location>
        <begin position="21"/>
        <end position="40"/>
    </location>
</feature>
<dbReference type="Gene3D" id="3.30.450.20">
    <property type="entry name" value="PAS domain"/>
    <property type="match status" value="2"/>
</dbReference>
<dbReference type="SMART" id="SM00267">
    <property type="entry name" value="GGDEF"/>
    <property type="match status" value="1"/>
</dbReference>
<dbReference type="Pfam" id="PF00990">
    <property type="entry name" value="GGDEF"/>
    <property type="match status" value="1"/>
</dbReference>
<evidence type="ECO:0000313" key="8">
    <source>
        <dbReference type="Proteomes" id="UP001362100"/>
    </source>
</evidence>
<name>A0ABU8PY99_9GAMM</name>
<dbReference type="GO" id="GO:0052621">
    <property type="term" value="F:diguanylate cyclase activity"/>
    <property type="evidence" value="ECO:0007669"/>
    <property type="project" value="UniProtKB-EC"/>
</dbReference>
<dbReference type="CDD" id="cd01949">
    <property type="entry name" value="GGDEF"/>
    <property type="match status" value="1"/>
</dbReference>
<reference evidence="7 8" key="1">
    <citation type="submission" date="2023-12" db="EMBL/GenBank/DDBJ databases">
        <title>Gut-associated functions are favored during microbiome assembly across C. elegans life.</title>
        <authorList>
            <person name="Zimmermann J."/>
        </authorList>
    </citation>
    <scope>NUCLEOTIDE SEQUENCE [LARGE SCALE GENOMIC DNA]</scope>
    <source>
        <strain evidence="7 8">BIGb0393</strain>
    </source>
</reference>
<evidence type="ECO:0000259" key="6">
    <source>
        <dbReference type="PROSITE" id="PS50887"/>
    </source>
</evidence>
<keyword evidence="5" id="KW-0472">Membrane</keyword>
<evidence type="ECO:0000256" key="4">
    <source>
        <dbReference type="SAM" id="MobiDB-lite"/>
    </source>
</evidence>
<dbReference type="InterPro" id="IPR029787">
    <property type="entry name" value="Nucleotide_cyclase"/>
</dbReference>
<evidence type="ECO:0000256" key="2">
    <source>
        <dbReference type="ARBA" id="ARBA00012528"/>
    </source>
</evidence>
<dbReference type="SUPFAM" id="SSF103190">
    <property type="entry name" value="Sensory domain-like"/>
    <property type="match status" value="1"/>
</dbReference>
<evidence type="ECO:0000256" key="3">
    <source>
        <dbReference type="ARBA" id="ARBA00034247"/>
    </source>
</evidence>
<dbReference type="RefSeq" id="WP_180823463.1">
    <property type="nucleotide sequence ID" value="NZ_JACAWY010000001.1"/>
</dbReference>
<dbReference type="PANTHER" id="PTHR45138">
    <property type="entry name" value="REGULATORY COMPONENTS OF SENSORY TRANSDUCTION SYSTEM"/>
    <property type="match status" value="1"/>
</dbReference>
<keyword evidence="7" id="KW-0548">Nucleotidyltransferase</keyword>
<dbReference type="InterPro" id="IPR054327">
    <property type="entry name" value="His-kinase-like_sensor"/>
</dbReference>
<keyword evidence="5" id="KW-1133">Transmembrane helix</keyword>
<sequence length="526" mass="58436">MQLNRKMDTRATNDSGLLKSIVLSGVLLIVTVVSMNIWTLREAWLGTVRQAQESAMNLALSQSRQAEDTFLQTELSLRQIQRDLQLQLATHIQGADLSHTMRELQRRLPQLHGLFYYDANGKWIATSAARVPADINNSDREYFSYQRVNRRNSVHIGPVITSRSTGDRVIPVSLRVSDASGGFKGVLLATIKVDYFRRFYSYYELGKRDVLVLMLADSTVLYARPMPDSYIGKNLSASPLFQEMLARMDRGSGQWKSVLDGQARIFGFARSDRYPIIVAAGYNSDDLFSTWINGRGQDIILNLILLLTIILLGTVQLRHARRVLRYQQELTSLRDELHHANLALNQLAHVDGLTGLANRREFDRFLQEALENAAASGKPLSLIMMDIDFFKAYNDTYGHIAGDNCLKVIGGVLASVARRRSDMAARYGGEEFALILPDTSFDEGMTLAKRVVEAVRVLHQPHISSPKGQVTLSAGCATTASPASISAVKLLEHADHALYRAKRAGRDGAQGVQVTPSAEGMSDAQR</sequence>
<dbReference type="EMBL" id="JBBGZW010000001">
    <property type="protein sequence ID" value="MEJ5047041.1"/>
    <property type="molecule type" value="Genomic_DNA"/>
</dbReference>
<evidence type="ECO:0000256" key="5">
    <source>
        <dbReference type="SAM" id="Phobius"/>
    </source>
</evidence>
<dbReference type="SUPFAM" id="SSF55073">
    <property type="entry name" value="Nucleotide cyclase"/>
    <property type="match status" value="1"/>
</dbReference>
<dbReference type="InterPro" id="IPR029151">
    <property type="entry name" value="Sensor-like_sf"/>
</dbReference>
<dbReference type="Proteomes" id="UP001362100">
    <property type="component" value="Unassembled WGS sequence"/>
</dbReference>
<comment type="pathway">
    <text evidence="1">Purine metabolism; 3',5'-cyclic di-GMP biosynthesis.</text>
</comment>
<feature type="domain" description="GGDEF" evidence="6">
    <location>
        <begin position="378"/>
        <end position="514"/>
    </location>
</feature>
<dbReference type="CDD" id="cd12914">
    <property type="entry name" value="PDC1_DGC_like"/>
    <property type="match status" value="1"/>
</dbReference>
<protein>
    <recommendedName>
        <fullName evidence="2">diguanylate cyclase</fullName>
        <ecNumber evidence="2">2.7.7.65</ecNumber>
    </recommendedName>
</protein>
<dbReference type="NCBIfam" id="TIGR00254">
    <property type="entry name" value="GGDEF"/>
    <property type="match status" value="1"/>
</dbReference>
<dbReference type="EC" id="2.7.7.65" evidence="2"/>
<gene>
    <name evidence="7" type="ORF">WH298_17825</name>
</gene>
<dbReference type="InterPro" id="IPR043128">
    <property type="entry name" value="Rev_trsase/Diguanyl_cyclase"/>
</dbReference>
<feature type="region of interest" description="Disordered" evidence="4">
    <location>
        <begin position="505"/>
        <end position="526"/>
    </location>
</feature>
<dbReference type="CDD" id="cd12915">
    <property type="entry name" value="PDC2_DGC_like"/>
    <property type="match status" value="1"/>
</dbReference>
<keyword evidence="8" id="KW-1185">Reference proteome</keyword>
<evidence type="ECO:0000313" key="7">
    <source>
        <dbReference type="EMBL" id="MEJ5047041.1"/>
    </source>
</evidence>